<gene>
    <name evidence="2" type="ORF">M5D45_05725</name>
</gene>
<evidence type="ECO:0000313" key="2">
    <source>
        <dbReference type="EMBL" id="URF05316.1"/>
    </source>
</evidence>
<dbReference type="InterPro" id="IPR036390">
    <property type="entry name" value="WH_DNA-bd_sf"/>
</dbReference>
<dbReference type="InterPro" id="IPR036388">
    <property type="entry name" value="WH-like_DNA-bd_sf"/>
</dbReference>
<accession>A0AAE9I767</accession>
<evidence type="ECO:0000313" key="3">
    <source>
        <dbReference type="Proteomes" id="UP001056132"/>
    </source>
</evidence>
<dbReference type="Proteomes" id="UP001056132">
    <property type="component" value="Chromosome 1"/>
</dbReference>
<dbReference type="AlphaFoldDB" id="A0AAE9I767"/>
<evidence type="ECO:0000256" key="1">
    <source>
        <dbReference type="SAM" id="MobiDB-lite"/>
    </source>
</evidence>
<reference evidence="2" key="2">
    <citation type="submission" date="2022-05" db="EMBL/GenBank/DDBJ databases">
        <authorList>
            <person name="Kunte H.-J."/>
        </authorList>
    </citation>
    <scope>NUCLEOTIDE SEQUENCE</scope>
    <source>
        <strain evidence="2">G5</strain>
    </source>
</reference>
<feature type="compositionally biased region" description="Acidic residues" evidence="1">
    <location>
        <begin position="99"/>
        <end position="110"/>
    </location>
</feature>
<dbReference type="KEGG" id="ccam:M5D45_05725"/>
<dbReference type="SUPFAM" id="SSF46785">
    <property type="entry name" value="Winged helix' DNA-binding domain"/>
    <property type="match status" value="1"/>
</dbReference>
<sequence length="119" mass="12589">MNQTEDNADEDTLDPVLAGILGALWQAARAPGGGALSLARLSKRAAVQMSVLRRVLTQLAEADLAEAEIDESGRGTARLTAEGRALCDQLFETPGALPDLDDTDDDEDPGGSEHLPRIH</sequence>
<protein>
    <submittedName>
        <fullName evidence="2">ArsR family transcriptional regulator</fullName>
    </submittedName>
</protein>
<dbReference type="EMBL" id="CP097330">
    <property type="protein sequence ID" value="URF05316.1"/>
    <property type="molecule type" value="Genomic_DNA"/>
</dbReference>
<organism evidence="2 3">
    <name type="scientific">Cupriavidus campinensis</name>
    <dbReference type="NCBI Taxonomy" id="151783"/>
    <lineage>
        <taxon>Bacteria</taxon>
        <taxon>Pseudomonadati</taxon>
        <taxon>Pseudomonadota</taxon>
        <taxon>Betaproteobacteria</taxon>
        <taxon>Burkholderiales</taxon>
        <taxon>Burkholderiaceae</taxon>
        <taxon>Cupriavidus</taxon>
    </lineage>
</organism>
<dbReference type="Gene3D" id="1.10.10.10">
    <property type="entry name" value="Winged helix-like DNA-binding domain superfamily/Winged helix DNA-binding domain"/>
    <property type="match status" value="1"/>
</dbReference>
<feature type="region of interest" description="Disordered" evidence="1">
    <location>
        <begin position="90"/>
        <end position="119"/>
    </location>
</feature>
<reference evidence="2" key="1">
    <citation type="journal article" date="2022" name="Microbiol. Resour. Announc.">
        <title>Genome Sequence of Cupriavidus campinensis Strain G5, a Member of a Bacterial Consortium Capable of Polyethylene Degradation.</title>
        <authorList>
            <person name="Schneider B."/>
            <person name="Pfeiffer F."/>
            <person name="Dyall-Smith M."/>
            <person name="Kunte H.J."/>
        </authorList>
    </citation>
    <scope>NUCLEOTIDE SEQUENCE</scope>
    <source>
        <strain evidence="2">G5</strain>
    </source>
</reference>
<dbReference type="RefSeq" id="WP_244844589.1">
    <property type="nucleotide sequence ID" value="NZ_CAJPVH010000007.1"/>
</dbReference>
<name>A0AAE9I767_9BURK</name>
<proteinExistence type="predicted"/>